<accession>A0A498JV16</accession>
<name>A0A498JV16_MALDO</name>
<dbReference type="InterPro" id="IPR004274">
    <property type="entry name" value="FCP1_dom"/>
</dbReference>
<sequence>MATNTPPSVSGKVHVSTSHCKLAPQITWQTPIGVYHLAKIPSEPSWGAEEAVAVLWRHESFLHLMQENQQLITIFFYIVTDCCGEDNFDTPDRDTWTPLQTRVKIVVHITSTDQMPSFKMKAQSSMGCLREKNGLRVCQRSSVISKNSHARKSEHSEDFDTCNNCQEVSSSTQVSTIEIGSDEAIEHQELLGEQTGQIQKQSCDSPTKRMASIYFEVTVLWDSCQACPSDIKTIFSPALESSEVNGEQNSEPHADIDAVLGAGDSDDNGRSCDNRTCDVSDFYISDMIISSLPFDENAFHDDISEMNCFQDYKSAEPNMFFDVSEQYMMLPFLEDTIRSSNFNTNDDKSCEEAMIDTNCAEMYLGIGQMSPCNLETVVNSSDSDQAESFDPQLFIKNLPELSEVVSNYQPNILPEEASKRKSVTLVLDLDETLVHSTLEHRDDADFTFTVFFNMKEHTVYVKRRPHLQTFLERVAEMFDVVIFTASQSIYAAQLLDILDPCAKFISRRVYRESCIFLDGSYTKDLTVLGVDLAKVAIIDNTPQVFRLQVNNGIPIKSWFDDPSDSALISLLPFLETLVNADDVRPIIAKKFGYKE</sequence>
<dbReference type="CDD" id="cd07521">
    <property type="entry name" value="HAD_FCP1-like"/>
    <property type="match status" value="1"/>
</dbReference>
<evidence type="ECO:0000256" key="2">
    <source>
        <dbReference type="ARBA" id="ARBA00022912"/>
    </source>
</evidence>
<evidence type="ECO:0000256" key="1">
    <source>
        <dbReference type="ARBA" id="ARBA00022801"/>
    </source>
</evidence>
<proteinExistence type="inferred from homology"/>
<dbReference type="STRING" id="3750.A0A498JV16"/>
<evidence type="ECO:0000313" key="6">
    <source>
        <dbReference type="EMBL" id="RXH99015.1"/>
    </source>
</evidence>
<dbReference type="GO" id="GO:0004721">
    <property type="term" value="F:phosphoprotein phosphatase activity"/>
    <property type="evidence" value="ECO:0007669"/>
    <property type="project" value="UniProtKB-KW"/>
</dbReference>
<dbReference type="AlphaFoldDB" id="A0A498JV16"/>
<keyword evidence="1" id="KW-0378">Hydrolase</keyword>
<comment type="similarity">
    <text evidence="4">Belongs to the CTDSPL2 family.</text>
</comment>
<dbReference type="GO" id="GO:0005634">
    <property type="term" value="C:nucleus"/>
    <property type="evidence" value="ECO:0007669"/>
    <property type="project" value="UniProtKB-ARBA"/>
</dbReference>
<comment type="caution">
    <text evidence="6">The sequence shown here is derived from an EMBL/GenBank/DDBJ whole genome shotgun (WGS) entry which is preliminary data.</text>
</comment>
<dbReference type="SMART" id="SM00577">
    <property type="entry name" value="CPDc"/>
    <property type="match status" value="1"/>
</dbReference>
<dbReference type="InterPro" id="IPR050365">
    <property type="entry name" value="TIM50"/>
</dbReference>
<organism evidence="6 7">
    <name type="scientific">Malus domestica</name>
    <name type="common">Apple</name>
    <name type="synonym">Pyrus malus</name>
    <dbReference type="NCBI Taxonomy" id="3750"/>
    <lineage>
        <taxon>Eukaryota</taxon>
        <taxon>Viridiplantae</taxon>
        <taxon>Streptophyta</taxon>
        <taxon>Embryophyta</taxon>
        <taxon>Tracheophyta</taxon>
        <taxon>Spermatophyta</taxon>
        <taxon>Magnoliopsida</taxon>
        <taxon>eudicotyledons</taxon>
        <taxon>Gunneridae</taxon>
        <taxon>Pentapetalae</taxon>
        <taxon>rosids</taxon>
        <taxon>fabids</taxon>
        <taxon>Rosales</taxon>
        <taxon>Rosaceae</taxon>
        <taxon>Amygdaloideae</taxon>
        <taxon>Maleae</taxon>
        <taxon>Malus</taxon>
    </lineage>
</organism>
<dbReference type="SUPFAM" id="SSF56784">
    <property type="entry name" value="HAD-like"/>
    <property type="match status" value="1"/>
</dbReference>
<feature type="domain" description="FCP1 homology" evidence="5">
    <location>
        <begin position="418"/>
        <end position="577"/>
    </location>
</feature>
<dbReference type="FunFam" id="3.40.50.1000:FF:000015">
    <property type="entry name" value="CTD small phosphatase-like protein 2"/>
    <property type="match status" value="1"/>
</dbReference>
<keyword evidence="7" id="KW-1185">Reference proteome</keyword>
<evidence type="ECO:0000313" key="7">
    <source>
        <dbReference type="Proteomes" id="UP000290289"/>
    </source>
</evidence>
<dbReference type="PANTHER" id="PTHR12210">
    <property type="entry name" value="DULLARD PROTEIN PHOSPHATASE"/>
    <property type="match status" value="1"/>
</dbReference>
<dbReference type="Pfam" id="PF03031">
    <property type="entry name" value="NIF"/>
    <property type="match status" value="1"/>
</dbReference>
<comment type="function">
    <text evidence="3">Probable phosphatase.</text>
</comment>
<dbReference type="PROSITE" id="PS50969">
    <property type="entry name" value="FCP1"/>
    <property type="match status" value="1"/>
</dbReference>
<dbReference type="Proteomes" id="UP000290289">
    <property type="component" value="Chromosome 5"/>
</dbReference>
<protein>
    <recommendedName>
        <fullName evidence="5">FCP1 homology domain-containing protein</fullName>
    </recommendedName>
</protein>
<dbReference type="NCBIfam" id="TIGR02251">
    <property type="entry name" value="HIF-SF_euk"/>
    <property type="match status" value="1"/>
</dbReference>
<keyword evidence="2" id="KW-0904">Protein phosphatase</keyword>
<dbReference type="InterPro" id="IPR011948">
    <property type="entry name" value="Dullard_phosphatase"/>
</dbReference>
<reference evidence="6 7" key="1">
    <citation type="submission" date="2018-10" db="EMBL/GenBank/DDBJ databases">
        <title>A high-quality apple genome assembly.</title>
        <authorList>
            <person name="Hu J."/>
        </authorList>
    </citation>
    <scope>NUCLEOTIDE SEQUENCE [LARGE SCALE GENOMIC DNA]</scope>
    <source>
        <strain evidence="7">cv. HFTH1</strain>
        <tissue evidence="6">Young leaf</tissue>
    </source>
</reference>
<evidence type="ECO:0000256" key="4">
    <source>
        <dbReference type="ARBA" id="ARBA00038355"/>
    </source>
</evidence>
<dbReference type="EMBL" id="RDQH01000331">
    <property type="protein sequence ID" value="RXH99015.1"/>
    <property type="molecule type" value="Genomic_DNA"/>
</dbReference>
<evidence type="ECO:0000256" key="3">
    <source>
        <dbReference type="ARBA" id="ARBA00037324"/>
    </source>
</evidence>
<dbReference type="Gene3D" id="3.40.50.1000">
    <property type="entry name" value="HAD superfamily/HAD-like"/>
    <property type="match status" value="1"/>
</dbReference>
<gene>
    <name evidence="6" type="ORF">DVH24_011340</name>
</gene>
<dbReference type="InterPro" id="IPR023214">
    <property type="entry name" value="HAD_sf"/>
</dbReference>
<evidence type="ECO:0000259" key="5">
    <source>
        <dbReference type="PROSITE" id="PS50969"/>
    </source>
</evidence>
<dbReference type="InterPro" id="IPR036412">
    <property type="entry name" value="HAD-like_sf"/>
</dbReference>